<evidence type="ECO:0000256" key="3">
    <source>
        <dbReference type="ARBA" id="ARBA00004065"/>
    </source>
</evidence>
<dbReference type="GO" id="GO:0043137">
    <property type="term" value="P:DNA replication, removal of RNA primer"/>
    <property type="evidence" value="ECO:0007669"/>
    <property type="project" value="TreeGrafter"/>
</dbReference>
<comment type="function">
    <text evidence="3 14 16">Endonuclease that specifically degrades the RNA of RNA-DNA hybrids.</text>
</comment>
<evidence type="ECO:0000256" key="11">
    <source>
        <dbReference type="ARBA" id="ARBA00022759"/>
    </source>
</evidence>
<feature type="binding site" evidence="14 15">
    <location>
        <position position="133"/>
    </location>
    <ligand>
        <name>a divalent metal cation</name>
        <dbReference type="ChEBI" id="CHEBI:60240"/>
    </ligand>
</feature>
<keyword evidence="8 14" id="KW-0963">Cytoplasm</keyword>
<dbReference type="PROSITE" id="PS51975">
    <property type="entry name" value="RNASE_H_2"/>
    <property type="match status" value="1"/>
</dbReference>
<dbReference type="Proteomes" id="UP000034752">
    <property type="component" value="Unassembled WGS sequence"/>
</dbReference>
<reference evidence="18 19" key="1">
    <citation type="journal article" date="2015" name="Nature">
        <title>rRNA introns, odd ribosomes, and small enigmatic genomes across a large radiation of phyla.</title>
        <authorList>
            <person name="Brown C.T."/>
            <person name="Hug L.A."/>
            <person name="Thomas B.C."/>
            <person name="Sharon I."/>
            <person name="Castelle C.J."/>
            <person name="Singh A."/>
            <person name="Wilkins M.J."/>
            <person name="Williams K.H."/>
            <person name="Banfield J.F."/>
        </authorList>
    </citation>
    <scope>NUCLEOTIDE SEQUENCE [LARGE SCALE GENOMIC DNA]</scope>
</reference>
<evidence type="ECO:0000313" key="19">
    <source>
        <dbReference type="Proteomes" id="UP000034752"/>
    </source>
</evidence>
<evidence type="ECO:0000256" key="9">
    <source>
        <dbReference type="ARBA" id="ARBA00022722"/>
    </source>
</evidence>
<dbReference type="PATRIC" id="fig|1620410.3.peg.188"/>
<proteinExistence type="inferred from homology"/>
<comment type="subcellular location">
    <subcellularLocation>
        <location evidence="4 14">Cytoplasm</location>
    </subcellularLocation>
</comment>
<feature type="binding site" evidence="14 15">
    <location>
        <position position="28"/>
    </location>
    <ligand>
        <name>a divalent metal cation</name>
        <dbReference type="ChEBI" id="CHEBI:60240"/>
    </ligand>
</feature>
<organism evidence="18 19">
    <name type="scientific">candidate division Kazan bacterium GW2011_GWA1_44_22</name>
    <dbReference type="NCBI Taxonomy" id="1620410"/>
    <lineage>
        <taxon>Bacteria</taxon>
        <taxon>Bacteria division Kazan-3B-28</taxon>
    </lineage>
</organism>
<evidence type="ECO:0000256" key="4">
    <source>
        <dbReference type="ARBA" id="ARBA00004496"/>
    </source>
</evidence>
<gene>
    <name evidence="14" type="primary">rnhB</name>
    <name evidence="18" type="ORF">VE96_C0008G0009</name>
</gene>
<dbReference type="HAMAP" id="MF_00052_B">
    <property type="entry name" value="RNase_HII_B"/>
    <property type="match status" value="1"/>
</dbReference>
<evidence type="ECO:0000256" key="8">
    <source>
        <dbReference type="ARBA" id="ARBA00022490"/>
    </source>
</evidence>
<evidence type="ECO:0000256" key="12">
    <source>
        <dbReference type="ARBA" id="ARBA00022801"/>
    </source>
</evidence>
<dbReference type="InterPro" id="IPR022898">
    <property type="entry name" value="RNase_HII"/>
</dbReference>
<accession>A0A0G1I1R1</accession>
<feature type="domain" description="RNase H type-2" evidence="17">
    <location>
        <begin position="22"/>
        <end position="220"/>
    </location>
</feature>
<dbReference type="PANTHER" id="PTHR10954:SF18">
    <property type="entry name" value="RIBONUCLEASE HII"/>
    <property type="match status" value="1"/>
</dbReference>
<keyword evidence="12 14" id="KW-0378">Hydrolase</keyword>
<evidence type="ECO:0000256" key="13">
    <source>
        <dbReference type="ARBA" id="ARBA00023211"/>
    </source>
</evidence>
<dbReference type="CDD" id="cd07182">
    <property type="entry name" value="RNase_HII_bacteria_HII_like"/>
    <property type="match status" value="1"/>
</dbReference>
<evidence type="ECO:0000256" key="10">
    <source>
        <dbReference type="ARBA" id="ARBA00022723"/>
    </source>
</evidence>
<comment type="cofactor">
    <cofactor evidence="14 15">
        <name>Mn(2+)</name>
        <dbReference type="ChEBI" id="CHEBI:29035"/>
    </cofactor>
    <cofactor evidence="14 15">
        <name>Mg(2+)</name>
        <dbReference type="ChEBI" id="CHEBI:18420"/>
    </cofactor>
    <text evidence="14 15">Manganese or magnesium. Binds 1 divalent metal ion per monomer in the absence of substrate. May bind a second metal ion after substrate binding.</text>
</comment>
<dbReference type="Pfam" id="PF01351">
    <property type="entry name" value="RNase_HII"/>
    <property type="match status" value="1"/>
</dbReference>
<comment type="similarity">
    <text evidence="5 14 16">Belongs to the RNase HII family.</text>
</comment>
<sequence>MNAKRESPTTKHETALIDAGHELIIGIDEVGAGCLAGPVVACAVGLGAEFFEKKWPEISGLRDSKMLSAKRREHFSELLLNNPLVTFAIGSASPEEIDKINILRATHLAMRRAIEELRIKNKELWKNEIVLVDGSRHISELSIPQQAIVGGDRRVFVIAAASVIAKVYRDKLMTEFDVQFPEYGLTIHKGYGTKAHCAAIREYGPCSIHRISFKPIRGMV</sequence>
<dbReference type="EMBL" id="LCIJ01000008">
    <property type="protein sequence ID" value="KKT52758.1"/>
    <property type="molecule type" value="Genomic_DNA"/>
</dbReference>
<comment type="cofactor">
    <cofactor evidence="2">
        <name>Mg(2+)</name>
        <dbReference type="ChEBI" id="CHEBI:18420"/>
    </cofactor>
</comment>
<dbReference type="GO" id="GO:0004523">
    <property type="term" value="F:RNA-DNA hybrid ribonuclease activity"/>
    <property type="evidence" value="ECO:0007669"/>
    <property type="project" value="UniProtKB-UniRule"/>
</dbReference>
<keyword evidence="11 14" id="KW-0255">Endonuclease</keyword>
<dbReference type="Gene3D" id="3.30.420.10">
    <property type="entry name" value="Ribonuclease H-like superfamily/Ribonuclease H"/>
    <property type="match status" value="1"/>
</dbReference>
<evidence type="ECO:0000256" key="6">
    <source>
        <dbReference type="ARBA" id="ARBA00012180"/>
    </source>
</evidence>
<dbReference type="GO" id="GO:0030145">
    <property type="term" value="F:manganese ion binding"/>
    <property type="evidence" value="ECO:0007669"/>
    <property type="project" value="UniProtKB-UniRule"/>
</dbReference>
<protein>
    <recommendedName>
        <fullName evidence="7 14">Ribonuclease HII</fullName>
        <shortName evidence="14">RNase HII</shortName>
        <ecNumber evidence="6 14">3.1.26.4</ecNumber>
    </recommendedName>
</protein>
<keyword evidence="10 14" id="KW-0479">Metal-binding</keyword>
<dbReference type="InterPro" id="IPR036397">
    <property type="entry name" value="RNaseH_sf"/>
</dbReference>
<evidence type="ECO:0000256" key="5">
    <source>
        <dbReference type="ARBA" id="ARBA00007383"/>
    </source>
</evidence>
<dbReference type="EC" id="3.1.26.4" evidence="6 14"/>
<comment type="catalytic activity">
    <reaction evidence="1 14 15 16">
        <text>Endonucleolytic cleavage to 5'-phosphomonoester.</text>
        <dbReference type="EC" id="3.1.26.4"/>
    </reaction>
</comment>
<dbReference type="GO" id="GO:0003723">
    <property type="term" value="F:RNA binding"/>
    <property type="evidence" value="ECO:0007669"/>
    <property type="project" value="UniProtKB-UniRule"/>
</dbReference>
<keyword evidence="9 14" id="KW-0540">Nuclease</keyword>
<dbReference type="GO" id="GO:0005737">
    <property type="term" value="C:cytoplasm"/>
    <property type="evidence" value="ECO:0007669"/>
    <property type="project" value="UniProtKB-SubCell"/>
</dbReference>
<evidence type="ECO:0000259" key="17">
    <source>
        <dbReference type="PROSITE" id="PS51975"/>
    </source>
</evidence>
<dbReference type="NCBIfam" id="NF000595">
    <property type="entry name" value="PRK00015.1-3"/>
    <property type="match status" value="1"/>
</dbReference>
<evidence type="ECO:0000256" key="16">
    <source>
        <dbReference type="RuleBase" id="RU003515"/>
    </source>
</evidence>
<evidence type="ECO:0000256" key="1">
    <source>
        <dbReference type="ARBA" id="ARBA00000077"/>
    </source>
</evidence>
<evidence type="ECO:0000256" key="7">
    <source>
        <dbReference type="ARBA" id="ARBA00019179"/>
    </source>
</evidence>
<dbReference type="GO" id="GO:0032299">
    <property type="term" value="C:ribonuclease H2 complex"/>
    <property type="evidence" value="ECO:0007669"/>
    <property type="project" value="TreeGrafter"/>
</dbReference>
<name>A0A0G1I1R1_UNCK3</name>
<evidence type="ECO:0000256" key="2">
    <source>
        <dbReference type="ARBA" id="ARBA00001946"/>
    </source>
</evidence>
<keyword evidence="13 14" id="KW-0464">Manganese</keyword>
<evidence type="ECO:0000256" key="14">
    <source>
        <dbReference type="HAMAP-Rule" id="MF_00052"/>
    </source>
</evidence>
<evidence type="ECO:0000313" key="18">
    <source>
        <dbReference type="EMBL" id="KKT52758.1"/>
    </source>
</evidence>
<dbReference type="SUPFAM" id="SSF53098">
    <property type="entry name" value="Ribonuclease H-like"/>
    <property type="match status" value="1"/>
</dbReference>
<evidence type="ECO:0000256" key="15">
    <source>
        <dbReference type="PROSITE-ProRule" id="PRU01319"/>
    </source>
</evidence>
<dbReference type="InterPro" id="IPR012337">
    <property type="entry name" value="RNaseH-like_sf"/>
</dbReference>
<dbReference type="InterPro" id="IPR001352">
    <property type="entry name" value="RNase_HII/HIII"/>
</dbReference>
<feature type="binding site" evidence="14 15">
    <location>
        <position position="29"/>
    </location>
    <ligand>
        <name>a divalent metal cation</name>
        <dbReference type="ChEBI" id="CHEBI:60240"/>
    </ligand>
</feature>
<dbReference type="InterPro" id="IPR024567">
    <property type="entry name" value="RNase_HII/HIII_dom"/>
</dbReference>
<dbReference type="PANTHER" id="PTHR10954">
    <property type="entry name" value="RIBONUCLEASE H2 SUBUNIT A"/>
    <property type="match status" value="1"/>
</dbReference>
<dbReference type="AlphaFoldDB" id="A0A0G1I1R1"/>
<dbReference type="GO" id="GO:0006298">
    <property type="term" value="P:mismatch repair"/>
    <property type="evidence" value="ECO:0007669"/>
    <property type="project" value="TreeGrafter"/>
</dbReference>
<comment type="caution">
    <text evidence="18">The sequence shown here is derived from an EMBL/GenBank/DDBJ whole genome shotgun (WGS) entry which is preliminary data.</text>
</comment>